<gene>
    <name evidence="2" type="ORF">ACHAWO_010537</name>
</gene>
<keyword evidence="1" id="KW-0378">Hydrolase</keyword>
<evidence type="ECO:0000313" key="2">
    <source>
        <dbReference type="EMBL" id="KAL3780243.1"/>
    </source>
</evidence>
<evidence type="ECO:0000256" key="1">
    <source>
        <dbReference type="ARBA" id="ARBA00022801"/>
    </source>
</evidence>
<dbReference type="GO" id="GO:0016787">
    <property type="term" value="F:hydrolase activity"/>
    <property type="evidence" value="ECO:0007669"/>
    <property type="project" value="UniProtKB-KW"/>
</dbReference>
<dbReference type="Proteomes" id="UP001530400">
    <property type="component" value="Unassembled WGS sequence"/>
</dbReference>
<dbReference type="InterPro" id="IPR036514">
    <property type="entry name" value="SGNH_hydro_sf"/>
</dbReference>
<comment type="caution">
    <text evidence="2">The sequence shown here is derived from an EMBL/GenBank/DDBJ whole genome shotgun (WGS) entry which is preliminary data.</text>
</comment>
<protein>
    <recommendedName>
        <fullName evidence="4">SGNH hydrolase-type esterase domain-containing protein</fullName>
    </recommendedName>
</protein>
<dbReference type="InterPro" id="IPR045136">
    <property type="entry name" value="Iah1-like"/>
</dbReference>
<proteinExistence type="predicted"/>
<sequence length="264" mass="29460">MAPSKRAKILLFGDSITQMSFSAACGWGACIADRYQRRADVINRGFSGYNTDWFLRYANTETGKADLFEHDRVKLVTIFFGANDASDEVYNKRQHVPLEDYKNNIRQIIALAKTNFGSDVSIILMTPPPICSEGRLKFQKERYKEKATGVLERTLELSCKYAKAVADISGELNLPLLDLWSIMQTVPSWPTLLSDGLHLSPTGNKFVGEALLDTIDKLLPELAVKLDPVSGNANSASECKQMNRVAPWQDDIDHNQPEIAFDGI</sequence>
<reference evidence="2 3" key="1">
    <citation type="submission" date="2024-10" db="EMBL/GenBank/DDBJ databases">
        <title>Updated reference genomes for cyclostephanoid diatoms.</title>
        <authorList>
            <person name="Roberts W.R."/>
            <person name="Alverson A.J."/>
        </authorList>
    </citation>
    <scope>NUCLEOTIDE SEQUENCE [LARGE SCALE GENOMIC DNA]</scope>
    <source>
        <strain evidence="2 3">AJA010-31</strain>
    </source>
</reference>
<dbReference type="CDD" id="cd01838">
    <property type="entry name" value="Isoamyl_acetate_hydrolase_like"/>
    <property type="match status" value="1"/>
</dbReference>
<dbReference type="Pfam" id="PF00657">
    <property type="entry name" value="Lipase_GDSL"/>
    <property type="match status" value="1"/>
</dbReference>
<dbReference type="FunFam" id="3.40.50.1110:FF:000002">
    <property type="entry name" value="isoamyl acetate-hydrolyzing esterase 1 homolog"/>
    <property type="match status" value="1"/>
</dbReference>
<dbReference type="SUPFAM" id="SSF52266">
    <property type="entry name" value="SGNH hydrolase"/>
    <property type="match status" value="1"/>
</dbReference>
<keyword evidence="3" id="KW-1185">Reference proteome</keyword>
<dbReference type="InterPro" id="IPR001087">
    <property type="entry name" value="GDSL"/>
</dbReference>
<organism evidence="2 3">
    <name type="scientific">Cyclotella atomus</name>
    <dbReference type="NCBI Taxonomy" id="382360"/>
    <lineage>
        <taxon>Eukaryota</taxon>
        <taxon>Sar</taxon>
        <taxon>Stramenopiles</taxon>
        <taxon>Ochrophyta</taxon>
        <taxon>Bacillariophyta</taxon>
        <taxon>Coscinodiscophyceae</taxon>
        <taxon>Thalassiosirophycidae</taxon>
        <taxon>Stephanodiscales</taxon>
        <taxon>Stephanodiscaceae</taxon>
        <taxon>Cyclotella</taxon>
    </lineage>
</organism>
<dbReference type="PROSITE" id="PS51257">
    <property type="entry name" value="PROKAR_LIPOPROTEIN"/>
    <property type="match status" value="1"/>
</dbReference>
<dbReference type="PANTHER" id="PTHR14209">
    <property type="entry name" value="ISOAMYL ACETATE-HYDROLYZING ESTERASE 1"/>
    <property type="match status" value="1"/>
</dbReference>
<accession>A0ABD3NY73</accession>
<name>A0ABD3NY73_9STRA</name>
<evidence type="ECO:0000313" key="3">
    <source>
        <dbReference type="Proteomes" id="UP001530400"/>
    </source>
</evidence>
<dbReference type="PANTHER" id="PTHR14209:SF19">
    <property type="entry name" value="ISOAMYL ACETATE-HYDROLYZING ESTERASE 1 HOMOLOG"/>
    <property type="match status" value="1"/>
</dbReference>
<dbReference type="AlphaFoldDB" id="A0ABD3NY73"/>
<dbReference type="EMBL" id="JALLPJ020000900">
    <property type="protein sequence ID" value="KAL3780243.1"/>
    <property type="molecule type" value="Genomic_DNA"/>
</dbReference>
<evidence type="ECO:0008006" key="4">
    <source>
        <dbReference type="Google" id="ProtNLM"/>
    </source>
</evidence>
<dbReference type="Gene3D" id="3.40.50.1110">
    <property type="entry name" value="SGNH hydrolase"/>
    <property type="match status" value="1"/>
</dbReference>